<dbReference type="SUPFAM" id="SSF158442">
    <property type="entry name" value="DsbB-like"/>
    <property type="match status" value="1"/>
</dbReference>
<comment type="subcellular location">
    <subcellularLocation>
        <location evidence="1">Membrane</location>
        <topology evidence="1">Multi-pass membrane protein</topology>
    </subcellularLocation>
</comment>
<evidence type="ECO:0000256" key="7">
    <source>
        <dbReference type="ARBA" id="ARBA00023002"/>
    </source>
</evidence>
<dbReference type="PANTHER" id="PTHR43469:SF1">
    <property type="entry name" value="SPBETA PROPHAGE-DERIVED DISULFIDE BOND FORMATION PROTEIN B"/>
    <property type="match status" value="1"/>
</dbReference>
<dbReference type="RefSeq" id="WP_058572175.1">
    <property type="nucleotide sequence ID" value="NZ_LOPV01000174.1"/>
</dbReference>
<evidence type="ECO:0000256" key="10">
    <source>
        <dbReference type="ARBA" id="ARBA00023186"/>
    </source>
</evidence>
<dbReference type="GO" id="GO:0015035">
    <property type="term" value="F:protein-disulfide reductase activity"/>
    <property type="evidence" value="ECO:0007669"/>
    <property type="project" value="InterPro"/>
</dbReference>
<keyword evidence="8 12" id="KW-0472">Membrane</keyword>
<comment type="similarity">
    <text evidence="2">Belongs to the DsbB family. BdbC subfamily.</text>
</comment>
<evidence type="ECO:0000256" key="9">
    <source>
        <dbReference type="ARBA" id="ARBA00023157"/>
    </source>
</evidence>
<accession>A0A0W1SMJ7</accession>
<keyword evidence="10" id="KW-0143">Chaperone</keyword>
<evidence type="ECO:0000256" key="4">
    <source>
        <dbReference type="ARBA" id="ARBA00022692"/>
    </source>
</evidence>
<keyword evidence="4 12" id="KW-0812">Transmembrane</keyword>
<feature type="transmembrane region" description="Helical" evidence="12">
    <location>
        <begin position="115"/>
        <end position="133"/>
    </location>
</feature>
<keyword evidence="6 12" id="KW-1133">Transmembrane helix</keyword>
<dbReference type="AlphaFoldDB" id="A0A0W1SMJ7"/>
<feature type="transmembrane region" description="Helical" evidence="12">
    <location>
        <begin position="7"/>
        <end position="27"/>
    </location>
</feature>
<feature type="transmembrane region" description="Helical" evidence="12">
    <location>
        <begin position="39"/>
        <end position="57"/>
    </location>
</feature>
<evidence type="ECO:0000256" key="3">
    <source>
        <dbReference type="ARBA" id="ARBA00022448"/>
    </source>
</evidence>
<evidence type="ECO:0000256" key="6">
    <source>
        <dbReference type="ARBA" id="ARBA00022989"/>
    </source>
</evidence>
<evidence type="ECO:0000256" key="5">
    <source>
        <dbReference type="ARBA" id="ARBA00022982"/>
    </source>
</evidence>
<evidence type="ECO:0000313" key="14">
    <source>
        <dbReference type="Proteomes" id="UP000053157"/>
    </source>
</evidence>
<evidence type="ECO:0000256" key="8">
    <source>
        <dbReference type="ARBA" id="ARBA00023136"/>
    </source>
</evidence>
<dbReference type="GO" id="GO:0006457">
    <property type="term" value="P:protein folding"/>
    <property type="evidence" value="ECO:0007669"/>
    <property type="project" value="InterPro"/>
</dbReference>
<sequence length="143" mass="14962">MSDSIRAMLAAGTLVALGATAGSLYFSLGLGLAPCDLCWYQRILMYPLVVVLGVAAVEDRGGVWKTVLPLSLGGAALAGYHTYLQIAPGATCTVGGPCTSIQYPMLDGLLTIPRLSLVAFVLLTLLSVGVAWFNKPSDNMWVA</sequence>
<keyword evidence="3" id="KW-0813">Transport</keyword>
<name>A0A0W1SMJ7_9EURY</name>
<evidence type="ECO:0000256" key="11">
    <source>
        <dbReference type="ARBA" id="ARBA00023284"/>
    </source>
</evidence>
<gene>
    <name evidence="13" type="ORF">AUR66_14320</name>
</gene>
<keyword evidence="11" id="KW-0676">Redox-active center</keyword>
<keyword evidence="5" id="KW-0249">Electron transport</keyword>
<dbReference type="Gene3D" id="1.20.1550.10">
    <property type="entry name" value="DsbB-like"/>
    <property type="match status" value="1"/>
</dbReference>
<comment type="caution">
    <text evidence="13">The sequence shown here is derived from an EMBL/GenBank/DDBJ whole genome shotgun (WGS) entry which is preliminary data.</text>
</comment>
<keyword evidence="14" id="KW-1185">Reference proteome</keyword>
<organism evidence="13 14">
    <name type="scientific">Haloferax profundi</name>
    <dbReference type="NCBI Taxonomy" id="1544718"/>
    <lineage>
        <taxon>Archaea</taxon>
        <taxon>Methanobacteriati</taxon>
        <taxon>Methanobacteriota</taxon>
        <taxon>Stenosarchaea group</taxon>
        <taxon>Halobacteria</taxon>
        <taxon>Halobacteriales</taxon>
        <taxon>Haloferacaceae</taxon>
        <taxon>Haloferax</taxon>
    </lineage>
</organism>
<dbReference type="Pfam" id="PF02600">
    <property type="entry name" value="DsbB"/>
    <property type="match status" value="1"/>
</dbReference>
<dbReference type="InterPro" id="IPR003752">
    <property type="entry name" value="DiS_bond_form_DsbB/BdbC"/>
</dbReference>
<evidence type="ECO:0000313" key="13">
    <source>
        <dbReference type="EMBL" id="KTG27432.1"/>
    </source>
</evidence>
<evidence type="ECO:0000256" key="12">
    <source>
        <dbReference type="SAM" id="Phobius"/>
    </source>
</evidence>
<evidence type="ECO:0000256" key="2">
    <source>
        <dbReference type="ARBA" id="ARBA00007602"/>
    </source>
</evidence>
<keyword evidence="9" id="KW-1015">Disulfide bond</keyword>
<dbReference type="OrthoDB" id="213767at2157"/>
<reference evidence="13 14" key="1">
    <citation type="submission" date="2015-12" db="EMBL/GenBank/DDBJ databases">
        <title>Haloferax profundi sp. nov. isolated from the Discovery deep brine-seawater interface in the Red Sea.</title>
        <authorList>
            <person name="Zhang G."/>
            <person name="Stingl U."/>
            <person name="Rashid M."/>
        </authorList>
    </citation>
    <scope>NUCLEOTIDE SEQUENCE [LARGE SCALE GENOMIC DNA]</scope>
    <source>
        <strain evidence="13 14">SB29</strain>
    </source>
</reference>
<dbReference type="InterPro" id="IPR023380">
    <property type="entry name" value="DsbB-like_sf"/>
</dbReference>
<evidence type="ECO:0000256" key="1">
    <source>
        <dbReference type="ARBA" id="ARBA00004141"/>
    </source>
</evidence>
<keyword evidence="7" id="KW-0560">Oxidoreductase</keyword>
<protein>
    <submittedName>
        <fullName evidence="13">Disulfide bond formation protein DsbB</fullName>
    </submittedName>
</protein>
<proteinExistence type="inferred from homology"/>
<dbReference type="EMBL" id="LOPV01000174">
    <property type="protein sequence ID" value="KTG27432.1"/>
    <property type="molecule type" value="Genomic_DNA"/>
</dbReference>
<dbReference type="Proteomes" id="UP000053157">
    <property type="component" value="Unassembled WGS sequence"/>
</dbReference>
<dbReference type="GO" id="GO:0016020">
    <property type="term" value="C:membrane"/>
    <property type="evidence" value="ECO:0007669"/>
    <property type="project" value="UniProtKB-SubCell"/>
</dbReference>
<dbReference type="PANTHER" id="PTHR43469">
    <property type="entry name" value="DISULFIDE FORMATION PROTEIN-RELATED"/>
    <property type="match status" value="1"/>
</dbReference>
<dbReference type="InterPro" id="IPR012187">
    <property type="entry name" value="Disulphide_bond_form_BdbC"/>
</dbReference>